<dbReference type="PANTHER" id="PTHR45943">
    <property type="entry name" value="E3 UBIQUITIN-PROTEIN LIGASE MYCBP2"/>
    <property type="match status" value="1"/>
</dbReference>
<dbReference type="InterPro" id="IPR002589">
    <property type="entry name" value="Macro_dom"/>
</dbReference>
<organism evidence="2 3">
    <name type="scientific">Mya arenaria</name>
    <name type="common">Soft-shell clam</name>
    <dbReference type="NCBI Taxonomy" id="6604"/>
    <lineage>
        <taxon>Eukaryota</taxon>
        <taxon>Metazoa</taxon>
        <taxon>Spiralia</taxon>
        <taxon>Lophotrochozoa</taxon>
        <taxon>Mollusca</taxon>
        <taxon>Bivalvia</taxon>
        <taxon>Autobranchia</taxon>
        <taxon>Heteroconchia</taxon>
        <taxon>Euheterodonta</taxon>
        <taxon>Imparidentia</taxon>
        <taxon>Neoheterodontei</taxon>
        <taxon>Myida</taxon>
        <taxon>Myoidea</taxon>
        <taxon>Myidae</taxon>
        <taxon>Mya</taxon>
    </lineage>
</organism>
<sequence length="364" mass="39816">MDVILHEGKLANIEADVIVNSANQRLALKHGRISASILKTSGDGLQEECSRLYPNGIHFGGVAATNGHGLKCQRILCDVVSNCLNQADKEKMTSIAFPTLGCGFLNYPADIVMESISSCVSKFETEHKQTTLTKCGHACTGYKDEAVCPPCLQAACASRAVGLSQTADDDCAICYTEALRDAPVIQAQISHTKLAPILAPLEALLEDVKRKALMRLAYEEQDKADHQNPELYAMEKYSYYQCFKCKKCEGAAADKEIQEEELVCPPCSDPQRVQQCVKHGVDFIEYKCRYCCSVASFFCFGTTHFCNLCHNMPHNMAALQPLPRCPAAPQGKQLQGDCPLGIKHPATGEEFCLGCGLCSNLQEF</sequence>
<evidence type="ECO:0000313" key="2">
    <source>
        <dbReference type="EMBL" id="WAQ98682.1"/>
    </source>
</evidence>
<dbReference type="PANTHER" id="PTHR45943:SF1">
    <property type="entry name" value="E3 UBIQUITIN-PROTEIN LIGASE MYCBP2"/>
    <property type="match status" value="1"/>
</dbReference>
<reference evidence="2" key="1">
    <citation type="submission" date="2022-11" db="EMBL/GenBank/DDBJ databases">
        <title>Centuries of genome instability and evolution in soft-shell clam transmissible cancer (bioRxiv).</title>
        <authorList>
            <person name="Hart S.F.M."/>
            <person name="Yonemitsu M.A."/>
            <person name="Giersch R.M."/>
            <person name="Beal B.F."/>
            <person name="Arriagada G."/>
            <person name="Davis B.W."/>
            <person name="Ostrander E.A."/>
            <person name="Goff S.P."/>
            <person name="Metzger M.J."/>
        </authorList>
    </citation>
    <scope>NUCLEOTIDE SEQUENCE</scope>
    <source>
        <strain evidence="2">MELC-2E11</strain>
        <tissue evidence="2">Siphon/mantle</tissue>
    </source>
</reference>
<dbReference type="Proteomes" id="UP001164746">
    <property type="component" value="Chromosome 3"/>
</dbReference>
<dbReference type="PROSITE" id="PS51154">
    <property type="entry name" value="MACRO"/>
    <property type="match status" value="1"/>
</dbReference>
<dbReference type="EMBL" id="CP111014">
    <property type="protein sequence ID" value="WAQ98682.1"/>
    <property type="molecule type" value="Genomic_DNA"/>
</dbReference>
<dbReference type="InterPro" id="IPR043472">
    <property type="entry name" value="Macro_dom-like"/>
</dbReference>
<evidence type="ECO:0000259" key="1">
    <source>
        <dbReference type="PROSITE" id="PS51154"/>
    </source>
</evidence>
<proteinExistence type="predicted"/>
<dbReference type="Gene3D" id="3.40.220.10">
    <property type="entry name" value="Leucine Aminopeptidase, subunit E, domain 1"/>
    <property type="match status" value="1"/>
</dbReference>
<protein>
    <submittedName>
        <fullName evidence="2">MYCB2-like protein</fullName>
    </submittedName>
</protein>
<dbReference type="SMART" id="SM00506">
    <property type="entry name" value="A1pp"/>
    <property type="match status" value="1"/>
</dbReference>
<dbReference type="Pfam" id="PF01661">
    <property type="entry name" value="Macro"/>
    <property type="match status" value="1"/>
</dbReference>
<feature type="domain" description="Macro" evidence="1">
    <location>
        <begin position="1"/>
        <end position="136"/>
    </location>
</feature>
<gene>
    <name evidence="2" type="ORF">MAR_023055</name>
</gene>
<name>A0ABY7DLW7_MYAAR</name>
<accession>A0ABY7DLW7</accession>
<keyword evidence="3" id="KW-1185">Reference proteome</keyword>
<dbReference type="SUPFAM" id="SSF52949">
    <property type="entry name" value="Macro domain-like"/>
    <property type="match status" value="1"/>
</dbReference>
<evidence type="ECO:0000313" key="3">
    <source>
        <dbReference type="Proteomes" id="UP001164746"/>
    </source>
</evidence>